<dbReference type="SUPFAM" id="SSF51735">
    <property type="entry name" value="NAD(P)-binding Rossmann-fold domains"/>
    <property type="match status" value="1"/>
</dbReference>
<dbReference type="SMART" id="SM00829">
    <property type="entry name" value="PKS_ER"/>
    <property type="match status" value="1"/>
</dbReference>
<evidence type="ECO:0000313" key="11">
    <source>
        <dbReference type="EMBL" id="CAG9101898.1"/>
    </source>
</evidence>
<comment type="similarity">
    <text evidence="2 8">Belongs to the zinc-containing alcohol dehydrogenase family.</text>
</comment>
<evidence type="ECO:0000256" key="6">
    <source>
        <dbReference type="ARBA" id="ARBA00023002"/>
    </source>
</evidence>
<dbReference type="Pfam" id="PF08240">
    <property type="entry name" value="ADH_N"/>
    <property type="match status" value="1"/>
</dbReference>
<dbReference type="InterPro" id="IPR002328">
    <property type="entry name" value="ADH_Zn_CS"/>
</dbReference>
<dbReference type="PROSITE" id="PS00059">
    <property type="entry name" value="ADH_ZINC"/>
    <property type="match status" value="1"/>
</dbReference>
<dbReference type="GO" id="GO:0004022">
    <property type="term" value="F:alcohol dehydrogenase (NAD+) activity"/>
    <property type="evidence" value="ECO:0007669"/>
    <property type="project" value="UniProtKB-EC"/>
</dbReference>
<dbReference type="SMR" id="A0A1I7SRS5"/>
<keyword evidence="5 8" id="KW-0862">Zinc</keyword>
<dbReference type="Gene3D" id="3.40.50.720">
    <property type="entry name" value="NAD(P)-binding Rossmann-like Domain"/>
    <property type="match status" value="1"/>
</dbReference>
<comment type="cofactor">
    <cofactor evidence="1 8">
        <name>Zn(2+)</name>
        <dbReference type="ChEBI" id="CHEBI:29105"/>
    </cofactor>
</comment>
<reference evidence="11" key="2">
    <citation type="submission" date="2020-08" db="EMBL/GenBank/DDBJ databases">
        <authorList>
            <person name="Kikuchi T."/>
        </authorList>
    </citation>
    <scope>NUCLEOTIDE SEQUENCE</scope>
    <source>
        <strain evidence="10">Ka4C1</strain>
    </source>
</reference>
<feature type="domain" description="Enoyl reductase (ER)" evidence="9">
    <location>
        <begin position="121"/>
        <end position="449"/>
    </location>
</feature>
<dbReference type="Gene3D" id="3.90.180.10">
    <property type="entry name" value="Medium-chain alcohol dehydrogenases, catalytic domain"/>
    <property type="match status" value="1"/>
</dbReference>
<dbReference type="Proteomes" id="UP000659654">
    <property type="component" value="Unassembled WGS sequence"/>
</dbReference>
<dbReference type="GO" id="GO:0008270">
    <property type="term" value="F:zinc ion binding"/>
    <property type="evidence" value="ECO:0007669"/>
    <property type="project" value="InterPro"/>
</dbReference>
<evidence type="ECO:0000313" key="12">
    <source>
        <dbReference type="Proteomes" id="UP000095284"/>
    </source>
</evidence>
<dbReference type="OrthoDB" id="1879366at2759"/>
<dbReference type="InterPro" id="IPR013154">
    <property type="entry name" value="ADH-like_N"/>
</dbReference>
<proteinExistence type="inferred from homology"/>
<dbReference type="InterPro" id="IPR036291">
    <property type="entry name" value="NAD(P)-bd_dom_sf"/>
</dbReference>
<evidence type="ECO:0000256" key="3">
    <source>
        <dbReference type="ARBA" id="ARBA00013190"/>
    </source>
</evidence>
<dbReference type="eggNOG" id="KOG0023">
    <property type="taxonomic scope" value="Eukaryota"/>
</dbReference>
<dbReference type="PANTHER" id="PTHR42940">
    <property type="entry name" value="ALCOHOL DEHYDROGENASE 1-RELATED"/>
    <property type="match status" value="1"/>
</dbReference>
<dbReference type="CDD" id="cd08297">
    <property type="entry name" value="CAD3"/>
    <property type="match status" value="1"/>
</dbReference>
<protein>
    <recommendedName>
        <fullName evidence="3">alcohol dehydrogenase</fullName>
        <ecNumber evidence="3">1.1.1.1</ecNumber>
    </recommendedName>
</protein>
<evidence type="ECO:0000313" key="10">
    <source>
        <dbReference type="EMBL" id="CAD5217883.1"/>
    </source>
</evidence>
<evidence type="ECO:0000313" key="13">
    <source>
        <dbReference type="Proteomes" id="UP000659654"/>
    </source>
</evidence>
<dbReference type="InterPro" id="IPR020843">
    <property type="entry name" value="ER"/>
</dbReference>
<keyword evidence="6" id="KW-0560">Oxidoreductase</keyword>
<dbReference type="PANTHER" id="PTHR42940:SF3">
    <property type="entry name" value="ALCOHOL DEHYDROGENASE 1-RELATED"/>
    <property type="match status" value="1"/>
</dbReference>
<gene>
    <name evidence="10" type="ORF">BXYJ_LOCUS5276</name>
</gene>
<dbReference type="AlphaFoldDB" id="A0A1I7SRS5"/>
<keyword evidence="7" id="KW-0520">NAD</keyword>
<dbReference type="EC" id="1.1.1.1" evidence="3"/>
<dbReference type="InterPro" id="IPR011032">
    <property type="entry name" value="GroES-like_sf"/>
</dbReference>
<evidence type="ECO:0000256" key="5">
    <source>
        <dbReference type="ARBA" id="ARBA00022833"/>
    </source>
</evidence>
<dbReference type="WBParaSite" id="BXY_1574200.1">
    <property type="protein sequence ID" value="BXY_1574200.1"/>
    <property type="gene ID" value="BXY_1574200"/>
</dbReference>
<keyword evidence="4 8" id="KW-0479">Metal-binding</keyword>
<dbReference type="SUPFAM" id="SSF50129">
    <property type="entry name" value="GroES-like"/>
    <property type="match status" value="1"/>
</dbReference>
<evidence type="ECO:0000256" key="1">
    <source>
        <dbReference type="ARBA" id="ARBA00001947"/>
    </source>
</evidence>
<dbReference type="GO" id="GO:0005737">
    <property type="term" value="C:cytoplasm"/>
    <property type="evidence" value="ECO:0007669"/>
    <property type="project" value="TreeGrafter"/>
</dbReference>
<evidence type="ECO:0000256" key="8">
    <source>
        <dbReference type="RuleBase" id="RU361277"/>
    </source>
</evidence>
<evidence type="ECO:0000259" key="9">
    <source>
        <dbReference type="SMART" id="SM00829"/>
    </source>
</evidence>
<dbReference type="FunFam" id="3.40.50.720:FF:000039">
    <property type="entry name" value="Alcohol dehydrogenase AdhP"/>
    <property type="match status" value="1"/>
</dbReference>
<accession>A0A1I7SRS5</accession>
<dbReference type="Proteomes" id="UP000095284">
    <property type="component" value="Unplaced"/>
</dbReference>
<evidence type="ECO:0000313" key="14">
    <source>
        <dbReference type="WBParaSite" id="BXY_1574200.1"/>
    </source>
</evidence>
<organism evidence="12 14">
    <name type="scientific">Bursaphelenchus xylophilus</name>
    <name type="common">Pinewood nematode worm</name>
    <name type="synonym">Aphelenchoides xylophilus</name>
    <dbReference type="NCBI Taxonomy" id="6326"/>
    <lineage>
        <taxon>Eukaryota</taxon>
        <taxon>Metazoa</taxon>
        <taxon>Ecdysozoa</taxon>
        <taxon>Nematoda</taxon>
        <taxon>Chromadorea</taxon>
        <taxon>Rhabditida</taxon>
        <taxon>Tylenchina</taxon>
        <taxon>Tylenchomorpha</taxon>
        <taxon>Aphelenchoidea</taxon>
        <taxon>Aphelenchoididae</taxon>
        <taxon>Bursaphelenchus</taxon>
    </lineage>
</organism>
<dbReference type="EMBL" id="CAJFDI010000002">
    <property type="protein sequence ID" value="CAD5217883.1"/>
    <property type="molecule type" value="Genomic_DNA"/>
</dbReference>
<reference evidence="14" key="1">
    <citation type="submission" date="2016-11" db="UniProtKB">
        <authorList>
            <consortium name="WormBaseParasite"/>
        </authorList>
    </citation>
    <scope>IDENTIFICATION</scope>
</reference>
<evidence type="ECO:0000256" key="2">
    <source>
        <dbReference type="ARBA" id="ARBA00008072"/>
    </source>
</evidence>
<dbReference type="InterPro" id="IPR013149">
    <property type="entry name" value="ADH-like_C"/>
</dbReference>
<evidence type="ECO:0000256" key="4">
    <source>
        <dbReference type="ARBA" id="ARBA00022723"/>
    </source>
</evidence>
<name>A0A1I7SRS5_BURXY</name>
<keyword evidence="13" id="KW-1185">Reference proteome</keyword>
<sequence>MVPCKLSELRPIIFNYRSVGKKTADHRASNSLIIALRLQAAAWDLVRDRGEARHFAATIRRYFSDRLITLGKLSVSALTLGMRRDQRLCAHYFPDRLIIFISTEAMTETIPKTQRAAAYDKHNSPISIRELPVPEPEADDVLIKVLYTGVCHSDLSIWKGLFDGPQKFPCVGGHEGAGVVVKLGSNAKYLKVGDKVGVKWINGTCNNCEMCRRGFEPNCPDAINSGFSRHGSFQQYCLMRENEAIKIPDGLDLAQAAPILCAGLTVYKALLVSGAQAGDIVAINGAGGGLGSLCIQYAKAMGFQVLAVETKEKEQFCRALGADFFVCPFSSKDIVAEVQALTQGGPHAVLNVTNAVAAINKSAEYVRTRGVVVLVSLPPGELNLNIISTVFRTVDIRSTYVGNRIDTVKALDFVARGLVKVPIVVRPFDKLNETLDELKAGKLKGRVVLDLWK</sequence>
<evidence type="ECO:0000256" key="7">
    <source>
        <dbReference type="ARBA" id="ARBA00023027"/>
    </source>
</evidence>
<dbReference type="Pfam" id="PF00107">
    <property type="entry name" value="ADH_zinc_N"/>
    <property type="match status" value="1"/>
</dbReference>
<dbReference type="EMBL" id="CAJFCV020000002">
    <property type="protein sequence ID" value="CAG9101898.1"/>
    <property type="molecule type" value="Genomic_DNA"/>
</dbReference>
<dbReference type="Proteomes" id="UP000582659">
    <property type="component" value="Unassembled WGS sequence"/>
</dbReference>